<dbReference type="InterPro" id="IPR027417">
    <property type="entry name" value="P-loop_NTPase"/>
</dbReference>
<dbReference type="CDD" id="cd03224">
    <property type="entry name" value="ABC_TM1139_LivF_branched"/>
    <property type="match status" value="1"/>
</dbReference>
<evidence type="ECO:0000256" key="2">
    <source>
        <dbReference type="ARBA" id="ARBA00022448"/>
    </source>
</evidence>
<protein>
    <submittedName>
        <fullName evidence="7">Amino acid ABC transporter ATPase</fullName>
    </submittedName>
</protein>
<dbReference type="PANTHER" id="PTHR43820">
    <property type="entry name" value="HIGH-AFFINITY BRANCHED-CHAIN AMINO ACID TRANSPORT ATP-BINDING PROTEIN LIVF"/>
    <property type="match status" value="1"/>
</dbReference>
<feature type="domain" description="ABC transporter" evidence="6">
    <location>
        <begin position="2"/>
        <end position="234"/>
    </location>
</feature>
<dbReference type="PANTHER" id="PTHR43820:SF4">
    <property type="entry name" value="HIGH-AFFINITY BRANCHED-CHAIN AMINO ACID TRANSPORT ATP-BINDING PROTEIN LIVF"/>
    <property type="match status" value="1"/>
</dbReference>
<dbReference type="PROSITE" id="PS50893">
    <property type="entry name" value="ABC_TRANSPORTER_2"/>
    <property type="match status" value="1"/>
</dbReference>
<keyword evidence="4" id="KW-0067">ATP-binding</keyword>
<dbReference type="PROSITE" id="PS00211">
    <property type="entry name" value="ABC_TRANSPORTER_1"/>
    <property type="match status" value="1"/>
</dbReference>
<dbReference type="Gene3D" id="3.40.50.300">
    <property type="entry name" value="P-loop containing nucleotide triphosphate hydrolases"/>
    <property type="match status" value="1"/>
</dbReference>
<reference evidence="7 8" key="1">
    <citation type="journal article" date="2014" name="Nature">
        <title>An environmental bacterial taxon with a large and distinct metabolic repertoire.</title>
        <authorList>
            <person name="Wilson M.C."/>
            <person name="Mori T."/>
            <person name="Ruckert C."/>
            <person name="Uria A.R."/>
            <person name="Helf M.J."/>
            <person name="Takada K."/>
            <person name="Gernert C."/>
            <person name="Steffens U.A."/>
            <person name="Heycke N."/>
            <person name="Schmitt S."/>
            <person name="Rinke C."/>
            <person name="Helfrich E.J."/>
            <person name="Brachmann A.O."/>
            <person name="Gurgui C."/>
            <person name="Wakimoto T."/>
            <person name="Kracht M."/>
            <person name="Crusemann M."/>
            <person name="Hentschel U."/>
            <person name="Abe I."/>
            <person name="Matsunaga S."/>
            <person name="Kalinowski J."/>
            <person name="Takeyama H."/>
            <person name="Piel J."/>
        </authorList>
    </citation>
    <scope>NUCLEOTIDE SEQUENCE [LARGE SCALE GENOMIC DNA]</scope>
    <source>
        <strain evidence="8">TSY2</strain>
    </source>
</reference>
<evidence type="ECO:0000256" key="1">
    <source>
        <dbReference type="ARBA" id="ARBA00005417"/>
    </source>
</evidence>
<name>W4LXC7_9BACT</name>
<evidence type="ECO:0000313" key="8">
    <source>
        <dbReference type="Proteomes" id="UP000019140"/>
    </source>
</evidence>
<dbReference type="PIRSF" id="PIRSF039137">
    <property type="entry name" value="ABC_branched_ATPase"/>
    <property type="match status" value="1"/>
</dbReference>
<keyword evidence="5" id="KW-0029">Amino-acid transport</keyword>
<evidence type="ECO:0000259" key="6">
    <source>
        <dbReference type="PROSITE" id="PS50893"/>
    </source>
</evidence>
<proteinExistence type="inferred from homology"/>
<dbReference type="GO" id="GO:0015658">
    <property type="term" value="F:branched-chain amino acid transmembrane transporter activity"/>
    <property type="evidence" value="ECO:0007669"/>
    <property type="project" value="InterPro"/>
</dbReference>
<dbReference type="InterPro" id="IPR052156">
    <property type="entry name" value="BCAA_Transport_ATP-bd_LivF"/>
</dbReference>
<evidence type="ECO:0000256" key="3">
    <source>
        <dbReference type="ARBA" id="ARBA00022741"/>
    </source>
</evidence>
<dbReference type="InterPro" id="IPR030660">
    <property type="entry name" value="ABC_branched_ATPase_LivF/BraG"/>
</dbReference>
<dbReference type="SUPFAM" id="SSF52540">
    <property type="entry name" value="P-loop containing nucleoside triphosphate hydrolases"/>
    <property type="match status" value="1"/>
</dbReference>
<keyword evidence="2" id="KW-0813">Transport</keyword>
<dbReference type="GO" id="GO:0016887">
    <property type="term" value="F:ATP hydrolysis activity"/>
    <property type="evidence" value="ECO:0007669"/>
    <property type="project" value="InterPro"/>
</dbReference>
<gene>
    <name evidence="7" type="ORF">ETSY2_35320</name>
</gene>
<dbReference type="InterPro" id="IPR003439">
    <property type="entry name" value="ABC_transporter-like_ATP-bd"/>
</dbReference>
<evidence type="ECO:0000256" key="4">
    <source>
        <dbReference type="ARBA" id="ARBA00022840"/>
    </source>
</evidence>
<keyword evidence="8" id="KW-1185">Reference proteome</keyword>
<organism evidence="7 8">
    <name type="scientific">Candidatus Entotheonella gemina</name>
    <dbReference type="NCBI Taxonomy" id="1429439"/>
    <lineage>
        <taxon>Bacteria</taxon>
        <taxon>Pseudomonadati</taxon>
        <taxon>Nitrospinota/Tectimicrobiota group</taxon>
        <taxon>Candidatus Tectimicrobiota</taxon>
        <taxon>Candidatus Entotheonellia</taxon>
        <taxon>Candidatus Entotheonellales</taxon>
        <taxon>Candidatus Entotheonellaceae</taxon>
        <taxon>Candidatus Entotheonella</taxon>
    </lineage>
</organism>
<keyword evidence="3" id="KW-0547">Nucleotide-binding</keyword>
<sequence>MLTINNVETYYGNIRALKGVSLTVPEGSTVTLLGANGAGKSTTLKTISGLVPAASGTIEFMNQRIDRLAPERIVRLGISHVPEGREVFKELTVAENLKMGAYTRRDKREIEASYESIYSLYPVLKERRLQLAGTLSGGEQQMLAIGRALMGRPKLLLLAEPSLGLAPKLVEEIFSVIQRINQEGITVLLVEQNANKALGIAEYGYVLETGSIALEDKAGSLLENDHVRRSYLGE</sequence>
<evidence type="ECO:0000313" key="7">
    <source>
        <dbReference type="EMBL" id="ETX02558.1"/>
    </source>
</evidence>
<dbReference type="GO" id="GO:0005524">
    <property type="term" value="F:ATP binding"/>
    <property type="evidence" value="ECO:0007669"/>
    <property type="project" value="UniProtKB-KW"/>
</dbReference>
<comment type="caution">
    <text evidence="7">The sequence shown here is derived from an EMBL/GenBank/DDBJ whole genome shotgun (WGS) entry which is preliminary data.</text>
</comment>
<evidence type="ECO:0000256" key="5">
    <source>
        <dbReference type="ARBA" id="ARBA00022970"/>
    </source>
</evidence>
<dbReference type="InterPro" id="IPR017871">
    <property type="entry name" value="ABC_transporter-like_CS"/>
</dbReference>
<dbReference type="AlphaFoldDB" id="W4LXC7"/>
<dbReference type="HOGENOM" id="CLU_000604_1_2_7"/>
<comment type="similarity">
    <text evidence="1">Belongs to the ABC transporter superfamily.</text>
</comment>
<accession>W4LXC7</accession>
<dbReference type="Pfam" id="PF00005">
    <property type="entry name" value="ABC_tran"/>
    <property type="match status" value="1"/>
</dbReference>
<dbReference type="Proteomes" id="UP000019140">
    <property type="component" value="Unassembled WGS sequence"/>
</dbReference>
<dbReference type="PATRIC" id="fig|1429439.4.peg.5972"/>
<dbReference type="GO" id="GO:0015807">
    <property type="term" value="P:L-amino acid transport"/>
    <property type="evidence" value="ECO:0007669"/>
    <property type="project" value="TreeGrafter"/>
</dbReference>
<dbReference type="EMBL" id="AZHX01001516">
    <property type="protein sequence ID" value="ETX02558.1"/>
    <property type="molecule type" value="Genomic_DNA"/>
</dbReference>